<name>A0A0L7LEF9_OPEBR</name>
<dbReference type="STRING" id="104452.A0A0L7LEF9"/>
<accession>A0A0L7LEF9</accession>
<dbReference type="Pfam" id="PF11819">
    <property type="entry name" value="CUPID"/>
    <property type="match status" value="1"/>
</dbReference>
<feature type="compositionally biased region" description="Basic and acidic residues" evidence="4">
    <location>
        <begin position="59"/>
        <end position="87"/>
    </location>
</feature>
<proteinExistence type="predicted"/>
<feature type="compositionally biased region" description="Polar residues" evidence="4">
    <location>
        <begin position="108"/>
        <end position="121"/>
    </location>
</feature>
<evidence type="ECO:0000256" key="3">
    <source>
        <dbReference type="ARBA" id="ARBA00023054"/>
    </source>
</evidence>
<evidence type="ECO:0000256" key="2">
    <source>
        <dbReference type="ARBA" id="ARBA00022490"/>
    </source>
</evidence>
<comment type="caution">
    <text evidence="6">The sequence shown here is derived from an EMBL/GenBank/DDBJ whole genome shotgun (WGS) entry which is preliminary data.</text>
</comment>
<organism evidence="6 7">
    <name type="scientific">Operophtera brumata</name>
    <name type="common">Winter moth</name>
    <name type="synonym">Phalaena brumata</name>
    <dbReference type="NCBI Taxonomy" id="104452"/>
    <lineage>
        <taxon>Eukaryota</taxon>
        <taxon>Metazoa</taxon>
        <taxon>Ecdysozoa</taxon>
        <taxon>Arthropoda</taxon>
        <taxon>Hexapoda</taxon>
        <taxon>Insecta</taxon>
        <taxon>Pterygota</taxon>
        <taxon>Neoptera</taxon>
        <taxon>Endopterygota</taxon>
        <taxon>Lepidoptera</taxon>
        <taxon>Glossata</taxon>
        <taxon>Ditrysia</taxon>
        <taxon>Geometroidea</taxon>
        <taxon>Geometridae</taxon>
        <taxon>Larentiinae</taxon>
        <taxon>Operophtera</taxon>
    </lineage>
</organism>
<comment type="subcellular location">
    <subcellularLocation>
        <location evidence="1">Cytoplasm</location>
    </subcellularLocation>
</comment>
<gene>
    <name evidence="6" type="ORF">OBRU01_10523</name>
</gene>
<evidence type="ECO:0000256" key="1">
    <source>
        <dbReference type="ARBA" id="ARBA00004496"/>
    </source>
</evidence>
<dbReference type="GO" id="GO:0005737">
    <property type="term" value="C:cytoplasm"/>
    <property type="evidence" value="ECO:0007669"/>
    <property type="project" value="UniProtKB-SubCell"/>
</dbReference>
<keyword evidence="7" id="KW-1185">Reference proteome</keyword>
<feature type="compositionally biased region" description="Polar residues" evidence="4">
    <location>
        <begin position="440"/>
        <end position="450"/>
    </location>
</feature>
<sequence>MGSDLHSDKHDKLLKLQARKKELELMLANKNEELYKLCVQEVQLTGVMPPEAPLSPEVPQRERLGSVRSENRSTDGNDVHDGSDNSSRRFRPGPTHESEQNLRKNLSHRLSTPSISGMSTKSHPRFIRRPETSCSNFFPSPPQERDTDTFSMHTSHTYPALATRHETVNENAPTDIHPARHHTVTTEYMNKIYYNNAPEAQHVSRLRETHFSSSHPDITTNYTHGSVSAQPPQNVMRNTPLLYQYASHLKAQSQHLGGVPHHQQMQAQTKRRPDSVRRHTLQRTQTYHLTSHSDYNQHLENMTDGYRPPLPVYQHRSHTDIQESPHRVVPLREQNSIRHPMHLQLQVSTDDYGERRGYPDAMSPVSMKSGYSNFDSVSMNKFSPLSQNELKVKEKQWYETSLDSPTRSEAPLLKKSSSLKRTSSIGNSQAYEVMISSGRHSAMQSPNQVLHSPHQMPHSPNSPRHMLHSPHSPRQVPQSPHSPRQVPQSPHSPRQAPQSPHSPRQVPQSPVMSPSGVSLDSPKNLTVIEQGKCIPYREETKPFEMSDFYKYSTKFRQPSKPAAMNPGPSVHPYNKLPMELPQYAQDHWHGQSN</sequence>
<feature type="region of interest" description="Disordered" evidence="4">
    <location>
        <begin position="399"/>
        <end position="423"/>
    </location>
</feature>
<dbReference type="InterPro" id="IPR021774">
    <property type="entry name" value="CUPID"/>
</dbReference>
<evidence type="ECO:0000313" key="7">
    <source>
        <dbReference type="Proteomes" id="UP000037510"/>
    </source>
</evidence>
<keyword evidence="2" id="KW-0963">Cytoplasm</keyword>
<feature type="domain" description="Cytohesin Ubiquitin Protein Inducing" evidence="5">
    <location>
        <begin position="7"/>
        <end position="58"/>
    </location>
</feature>
<protein>
    <submittedName>
        <fullName evidence="6">Putative FERM domain containing 4A</fullName>
    </submittedName>
</protein>
<feature type="region of interest" description="Disordered" evidence="4">
    <location>
        <begin position="440"/>
        <end position="524"/>
    </location>
</feature>
<dbReference type="Proteomes" id="UP000037510">
    <property type="component" value="Unassembled WGS sequence"/>
</dbReference>
<evidence type="ECO:0000313" key="6">
    <source>
        <dbReference type="EMBL" id="KOB73586.1"/>
    </source>
</evidence>
<feature type="region of interest" description="Disordered" evidence="4">
    <location>
        <begin position="49"/>
        <end position="125"/>
    </location>
</feature>
<dbReference type="AlphaFoldDB" id="A0A0L7LEF9"/>
<evidence type="ECO:0000256" key="4">
    <source>
        <dbReference type="SAM" id="MobiDB-lite"/>
    </source>
</evidence>
<evidence type="ECO:0000259" key="5">
    <source>
        <dbReference type="Pfam" id="PF11819"/>
    </source>
</evidence>
<keyword evidence="3" id="KW-0175">Coiled coil</keyword>
<dbReference type="EMBL" id="JTDY01001543">
    <property type="protein sequence ID" value="KOB73586.1"/>
    <property type="molecule type" value="Genomic_DNA"/>
</dbReference>
<feature type="compositionally biased region" description="Polar residues" evidence="4">
    <location>
        <begin position="475"/>
        <end position="524"/>
    </location>
</feature>
<reference evidence="6 7" key="1">
    <citation type="journal article" date="2015" name="Genome Biol. Evol.">
        <title>The genome of winter moth (Operophtera brumata) provides a genomic perspective on sexual dimorphism and phenology.</title>
        <authorList>
            <person name="Derks M.F."/>
            <person name="Smit S."/>
            <person name="Salis L."/>
            <person name="Schijlen E."/>
            <person name="Bossers A."/>
            <person name="Mateman C."/>
            <person name="Pijl A.S."/>
            <person name="de Ridder D."/>
            <person name="Groenen M.A."/>
            <person name="Visser M.E."/>
            <person name="Megens H.J."/>
        </authorList>
    </citation>
    <scope>NUCLEOTIDE SEQUENCE [LARGE SCALE GENOMIC DNA]</scope>
    <source>
        <strain evidence="6">WM2013NL</strain>
        <tissue evidence="6">Head and thorax</tissue>
    </source>
</reference>